<keyword evidence="8" id="KW-0735">Signal-anchor</keyword>
<dbReference type="InterPro" id="IPR043538">
    <property type="entry name" value="XYLT"/>
</dbReference>
<dbReference type="GO" id="GO:0030158">
    <property type="term" value="F:protein xylosyltransferase activity"/>
    <property type="evidence" value="ECO:0007669"/>
    <property type="project" value="InterPro"/>
</dbReference>
<evidence type="ECO:0000256" key="4">
    <source>
        <dbReference type="ARBA" id="ARBA00022679"/>
    </source>
</evidence>
<keyword evidence="10" id="KW-0333">Golgi apparatus</keyword>
<keyword evidence="3" id="KW-0328">Glycosyltransferase</keyword>
<dbReference type="Pfam" id="PF02485">
    <property type="entry name" value="Branch"/>
    <property type="match status" value="1"/>
</dbReference>
<dbReference type="PANTHER" id="PTHR46025">
    <property type="entry name" value="XYLOSYLTRANSFERASE OXT"/>
    <property type="match status" value="1"/>
</dbReference>
<keyword evidence="12" id="KW-1015">Disulfide bond</keyword>
<dbReference type="GO" id="GO:0015012">
    <property type="term" value="P:heparan sulfate proteoglycan biosynthetic process"/>
    <property type="evidence" value="ECO:0007669"/>
    <property type="project" value="TreeGrafter"/>
</dbReference>
<keyword evidence="13" id="KW-0325">Glycoprotein</keyword>
<keyword evidence="4" id="KW-0808">Transferase</keyword>
<sequence>MNKHAYLIMAHQHTSVLRQLLRQLDDVRNDIYLHMDLKCSEDGSAYFDEVQQAQLFLVPRLNVRWGAYSQIDCEVNLLKIATRKKYLYYHLLSGDSLTLKNQDQIHQFFNEHTGQEFIQFQSKEPTELTLKRIRYFYPATPFNKTKLVRGVKAVGIKLQNLVGIDRLANIDFIPQKGGTWFSITDRLARYLIEKEPWFARRFRHTYAPDEFFVQTIVENSEFKSAVFDQAYSDSCQSCLRYIKWTDDCFGPVLLTMTDLNEIRQSGCLFARKFGSQDSVLLEQINQLTS</sequence>
<evidence type="ECO:0000256" key="8">
    <source>
        <dbReference type="ARBA" id="ARBA00022968"/>
    </source>
</evidence>
<dbReference type="GO" id="GO:0016020">
    <property type="term" value="C:membrane"/>
    <property type="evidence" value="ECO:0007669"/>
    <property type="project" value="InterPro"/>
</dbReference>
<evidence type="ECO:0000256" key="10">
    <source>
        <dbReference type="ARBA" id="ARBA00023034"/>
    </source>
</evidence>
<reference evidence="15" key="2">
    <citation type="submission" date="2021-09" db="EMBL/GenBank/DDBJ databases">
        <authorList>
            <person name="Gilroy R."/>
        </authorList>
    </citation>
    <scope>NUCLEOTIDE SEQUENCE</scope>
    <source>
        <strain evidence="15">CHK173-2119</strain>
    </source>
</reference>
<organism evidence="15 16">
    <name type="scientific">Lapidilactobacillus dextrinicus</name>
    <dbReference type="NCBI Taxonomy" id="51664"/>
    <lineage>
        <taxon>Bacteria</taxon>
        <taxon>Bacillati</taxon>
        <taxon>Bacillota</taxon>
        <taxon>Bacilli</taxon>
        <taxon>Lactobacillales</taxon>
        <taxon>Lactobacillaceae</taxon>
        <taxon>Lapidilactobacillus</taxon>
    </lineage>
</organism>
<keyword evidence="11" id="KW-0472">Membrane</keyword>
<evidence type="ECO:0000256" key="1">
    <source>
        <dbReference type="ARBA" id="ARBA00004323"/>
    </source>
</evidence>
<name>A0A921B4G8_9LACO</name>
<reference evidence="15" key="1">
    <citation type="journal article" date="2021" name="PeerJ">
        <title>Extensive microbial diversity within the chicken gut microbiome revealed by metagenomics and culture.</title>
        <authorList>
            <person name="Gilroy R."/>
            <person name="Ravi A."/>
            <person name="Getino M."/>
            <person name="Pursley I."/>
            <person name="Horton D.L."/>
            <person name="Alikhan N.F."/>
            <person name="Baker D."/>
            <person name="Gharbi K."/>
            <person name="Hall N."/>
            <person name="Watson M."/>
            <person name="Adriaenssens E.M."/>
            <person name="Foster-Nyarko E."/>
            <person name="Jarju S."/>
            <person name="Secka A."/>
            <person name="Antonio M."/>
            <person name="Oren A."/>
            <person name="Chaudhuri R.R."/>
            <person name="La Ragione R."/>
            <person name="Hildebrand F."/>
            <person name="Pallen M.J."/>
        </authorList>
    </citation>
    <scope>NUCLEOTIDE SEQUENCE</scope>
    <source>
        <strain evidence="15">CHK173-2119</strain>
    </source>
</reference>
<evidence type="ECO:0000313" key="16">
    <source>
        <dbReference type="Proteomes" id="UP000774947"/>
    </source>
</evidence>
<comment type="subcellular location">
    <subcellularLocation>
        <location evidence="2">Endoplasmic reticulum membrane</location>
        <topology evidence="2">Single-pass type II membrane protein</topology>
    </subcellularLocation>
    <subcellularLocation>
        <location evidence="1">Golgi apparatus membrane</location>
        <topology evidence="1">Single-pass type II membrane protein</topology>
    </subcellularLocation>
</comment>
<evidence type="ECO:0000256" key="7">
    <source>
        <dbReference type="ARBA" id="ARBA00022824"/>
    </source>
</evidence>
<gene>
    <name evidence="15" type="ORF">K8W17_07355</name>
</gene>
<dbReference type="Proteomes" id="UP000774947">
    <property type="component" value="Unassembled WGS sequence"/>
</dbReference>
<protein>
    <recommendedName>
        <fullName evidence="14">Peptide O-xylosyltransferase</fullName>
    </recommendedName>
</protein>
<evidence type="ECO:0000313" key="15">
    <source>
        <dbReference type="EMBL" id="HJE15878.1"/>
    </source>
</evidence>
<dbReference type="EMBL" id="DYXY01000194">
    <property type="protein sequence ID" value="HJE15878.1"/>
    <property type="molecule type" value="Genomic_DNA"/>
</dbReference>
<evidence type="ECO:0000256" key="13">
    <source>
        <dbReference type="ARBA" id="ARBA00023180"/>
    </source>
</evidence>
<dbReference type="AlphaFoldDB" id="A0A921B4G8"/>
<evidence type="ECO:0000256" key="12">
    <source>
        <dbReference type="ARBA" id="ARBA00023157"/>
    </source>
</evidence>
<keyword evidence="9" id="KW-1133">Transmembrane helix</keyword>
<evidence type="ECO:0000256" key="14">
    <source>
        <dbReference type="ARBA" id="ARBA00042865"/>
    </source>
</evidence>
<evidence type="ECO:0000256" key="9">
    <source>
        <dbReference type="ARBA" id="ARBA00022989"/>
    </source>
</evidence>
<keyword evidence="5" id="KW-0812">Transmembrane</keyword>
<keyword evidence="7" id="KW-0256">Endoplasmic reticulum</keyword>
<evidence type="ECO:0000256" key="5">
    <source>
        <dbReference type="ARBA" id="ARBA00022692"/>
    </source>
</evidence>
<evidence type="ECO:0000256" key="6">
    <source>
        <dbReference type="ARBA" id="ARBA00022723"/>
    </source>
</evidence>
<dbReference type="GO" id="GO:0050650">
    <property type="term" value="P:chondroitin sulfate proteoglycan biosynthetic process"/>
    <property type="evidence" value="ECO:0007669"/>
    <property type="project" value="TreeGrafter"/>
</dbReference>
<dbReference type="InterPro" id="IPR003406">
    <property type="entry name" value="Glyco_trans_14"/>
</dbReference>
<evidence type="ECO:0000256" key="3">
    <source>
        <dbReference type="ARBA" id="ARBA00022676"/>
    </source>
</evidence>
<comment type="caution">
    <text evidence="15">The sequence shown here is derived from an EMBL/GenBank/DDBJ whole genome shotgun (WGS) entry which is preliminary data.</text>
</comment>
<proteinExistence type="predicted"/>
<evidence type="ECO:0000256" key="11">
    <source>
        <dbReference type="ARBA" id="ARBA00023136"/>
    </source>
</evidence>
<dbReference type="PANTHER" id="PTHR46025:SF3">
    <property type="entry name" value="XYLOSYLTRANSFERASE OXT"/>
    <property type="match status" value="1"/>
</dbReference>
<evidence type="ECO:0000256" key="2">
    <source>
        <dbReference type="ARBA" id="ARBA00004648"/>
    </source>
</evidence>
<keyword evidence="6" id="KW-0479">Metal-binding</keyword>
<dbReference type="GO" id="GO:0046872">
    <property type="term" value="F:metal ion binding"/>
    <property type="evidence" value="ECO:0007669"/>
    <property type="project" value="UniProtKB-KW"/>
</dbReference>
<accession>A0A921B4G8</accession>